<accession>A0ABR9GQR1</accession>
<feature type="transmembrane region" description="Helical" evidence="6">
    <location>
        <begin position="63"/>
        <end position="81"/>
    </location>
</feature>
<proteinExistence type="predicted"/>
<dbReference type="Proteomes" id="UP000598227">
    <property type="component" value="Unassembled WGS sequence"/>
</dbReference>
<dbReference type="EMBL" id="JACZEP010000005">
    <property type="protein sequence ID" value="MBE1206020.1"/>
    <property type="molecule type" value="Genomic_DNA"/>
</dbReference>
<protein>
    <submittedName>
        <fullName evidence="7">Cytochrome c oxidase assembly protein</fullName>
    </submittedName>
</protein>
<evidence type="ECO:0000256" key="6">
    <source>
        <dbReference type="SAM" id="Phobius"/>
    </source>
</evidence>
<evidence type="ECO:0000256" key="1">
    <source>
        <dbReference type="ARBA" id="ARBA00004651"/>
    </source>
</evidence>
<gene>
    <name evidence="7" type="ORF">IHE39_17125</name>
</gene>
<feature type="transmembrane region" description="Helical" evidence="6">
    <location>
        <begin position="130"/>
        <end position="153"/>
    </location>
</feature>
<evidence type="ECO:0000256" key="4">
    <source>
        <dbReference type="ARBA" id="ARBA00022989"/>
    </source>
</evidence>
<evidence type="ECO:0000256" key="5">
    <source>
        <dbReference type="ARBA" id="ARBA00023136"/>
    </source>
</evidence>
<organism evidence="7 8">
    <name type="scientific">Aminobacter carboxidus</name>
    <dbReference type="NCBI Taxonomy" id="376165"/>
    <lineage>
        <taxon>Bacteria</taxon>
        <taxon>Pseudomonadati</taxon>
        <taxon>Pseudomonadota</taxon>
        <taxon>Alphaproteobacteria</taxon>
        <taxon>Hyphomicrobiales</taxon>
        <taxon>Phyllobacteriaceae</taxon>
        <taxon>Aminobacter</taxon>
    </lineage>
</organism>
<name>A0ABR9GQR1_9HYPH</name>
<evidence type="ECO:0000256" key="2">
    <source>
        <dbReference type="ARBA" id="ARBA00022475"/>
    </source>
</evidence>
<reference evidence="7 8" key="1">
    <citation type="submission" date="2020-09" db="EMBL/GenBank/DDBJ databases">
        <title>Draft Genome Sequence of Aminobacter carboxidus type strain DSM 1086, a soil Gram-negative carboxydobacterium.</title>
        <authorList>
            <person name="Turrini P."/>
            <person name="Tescari M."/>
            <person name="Artuso I."/>
            <person name="Lugli G.A."/>
            <person name="Frangipani E."/>
            <person name="Ventura M."/>
            <person name="Visca P."/>
        </authorList>
    </citation>
    <scope>NUCLEOTIDE SEQUENCE [LARGE SCALE GENOMIC DNA]</scope>
    <source>
        <strain evidence="7 8">DSM 1086</strain>
    </source>
</reference>
<comment type="subcellular location">
    <subcellularLocation>
        <location evidence="1">Cell membrane</location>
        <topology evidence="1">Multi-pass membrane protein</topology>
    </subcellularLocation>
</comment>
<sequence>MRGLALISGVAVLSLIWLGPLLGPWRASFAAHMLAHMGVIAIAAPLIALGLPQHWRPGHSMPVALPIVASLLELIAVWGWHAPVLRAAAQASPLVTAVEQLIFLAVGLLLWSASFAAPTERRHAAAGTSALLLTSIHMTLLGALLALSPRSLYGSGEVTCFGIVLGAGQDQQIGGVVMLMVGAVVYLTGGLFLMAHLVKPTTNTKDIRRKPCRRSELQFSDRRR</sequence>
<feature type="transmembrane region" description="Helical" evidence="6">
    <location>
        <begin position="28"/>
        <end position="51"/>
    </location>
</feature>
<keyword evidence="5 6" id="KW-0472">Membrane</keyword>
<feature type="transmembrane region" description="Helical" evidence="6">
    <location>
        <begin position="101"/>
        <end position="118"/>
    </location>
</feature>
<dbReference type="Pfam" id="PF09678">
    <property type="entry name" value="Caa3_CtaG"/>
    <property type="match status" value="1"/>
</dbReference>
<dbReference type="RefSeq" id="WP_192567306.1">
    <property type="nucleotide sequence ID" value="NZ_JACZEP010000005.1"/>
</dbReference>
<keyword evidence="2" id="KW-1003">Cell membrane</keyword>
<evidence type="ECO:0000256" key="3">
    <source>
        <dbReference type="ARBA" id="ARBA00022692"/>
    </source>
</evidence>
<comment type="caution">
    <text evidence="7">The sequence shown here is derived from an EMBL/GenBank/DDBJ whole genome shotgun (WGS) entry which is preliminary data.</text>
</comment>
<keyword evidence="8" id="KW-1185">Reference proteome</keyword>
<evidence type="ECO:0000313" key="8">
    <source>
        <dbReference type="Proteomes" id="UP000598227"/>
    </source>
</evidence>
<dbReference type="InterPro" id="IPR019108">
    <property type="entry name" value="Caa3_assmbl_CtaG-rel"/>
</dbReference>
<keyword evidence="4 6" id="KW-1133">Transmembrane helix</keyword>
<feature type="transmembrane region" description="Helical" evidence="6">
    <location>
        <begin position="173"/>
        <end position="198"/>
    </location>
</feature>
<evidence type="ECO:0000313" key="7">
    <source>
        <dbReference type="EMBL" id="MBE1206020.1"/>
    </source>
</evidence>
<keyword evidence="3 6" id="KW-0812">Transmembrane</keyword>